<organism evidence="1 2">
    <name type="scientific">Desulfobotulus mexicanus</name>
    <dbReference type="NCBI Taxonomy" id="2586642"/>
    <lineage>
        <taxon>Bacteria</taxon>
        <taxon>Pseudomonadati</taxon>
        <taxon>Thermodesulfobacteriota</taxon>
        <taxon>Desulfobacteria</taxon>
        <taxon>Desulfobacterales</taxon>
        <taxon>Desulfobacteraceae</taxon>
        <taxon>Desulfobotulus</taxon>
    </lineage>
</organism>
<proteinExistence type="predicted"/>
<dbReference type="OrthoDB" id="4380123at2"/>
<evidence type="ECO:0000313" key="1">
    <source>
        <dbReference type="EMBL" id="TYT74800.1"/>
    </source>
</evidence>
<dbReference type="PANTHER" id="PTHR17985">
    <property type="entry name" value="SER/THR-RICH PROTEIN T10 IN DGCR REGION"/>
    <property type="match status" value="1"/>
</dbReference>
<dbReference type="AlphaFoldDB" id="A0A5Q4VF53"/>
<protein>
    <submittedName>
        <fullName evidence="1">NRDE family protein</fullName>
    </submittedName>
</protein>
<dbReference type="Proteomes" id="UP000321899">
    <property type="component" value="Unassembled WGS sequence"/>
</dbReference>
<name>A0A5Q4VF53_9BACT</name>
<accession>A0A5Q4VF53</accession>
<gene>
    <name evidence="1" type="ORF">FIM25_08090</name>
</gene>
<keyword evidence="2" id="KW-1185">Reference proteome</keyword>
<dbReference type="RefSeq" id="WP_139448097.1">
    <property type="nucleotide sequence ID" value="NZ_VDMB01000008.1"/>
</dbReference>
<dbReference type="InterPro" id="IPR008551">
    <property type="entry name" value="TANGO2"/>
</dbReference>
<sequence length="259" mass="29293">MCLILFAVQQHPDWPLIVAANRDEFHKRPTEPARLRKTSPSVLAGKDLQEGGTWMGIVPETLLFAALTNYRDPLSRKNPAPSRGHIVEQALGSAEDMEPFLKKLKKEGTNFNGFNLIFGTPEKLFYYSNQTEKSLVIPPGVHGLSNHLLGTPWPKVTKGCRLLDQAIKKGAEEEDFFLLLQDRSMPEDRELPDTGMGLEWERILAPLFIVHPLYGTRSSTTLKVHCSGEFFFTEISWDERGKETGRVRFTGQGKRPFMP</sequence>
<evidence type="ECO:0000313" key="2">
    <source>
        <dbReference type="Proteomes" id="UP000321899"/>
    </source>
</evidence>
<dbReference type="Pfam" id="PF05742">
    <property type="entry name" value="TANGO2"/>
    <property type="match status" value="1"/>
</dbReference>
<dbReference type="EMBL" id="VDMB01000008">
    <property type="protein sequence ID" value="TYT74800.1"/>
    <property type="molecule type" value="Genomic_DNA"/>
</dbReference>
<dbReference type="PANTHER" id="PTHR17985:SF8">
    <property type="entry name" value="TRANSPORT AND GOLGI ORGANIZATION PROTEIN 2 HOMOLOG"/>
    <property type="match status" value="1"/>
</dbReference>
<comment type="caution">
    <text evidence="1">The sequence shown here is derived from an EMBL/GenBank/DDBJ whole genome shotgun (WGS) entry which is preliminary data.</text>
</comment>
<reference evidence="1 2" key="1">
    <citation type="submission" date="2019-06" db="EMBL/GenBank/DDBJ databases">
        <title>Desulfobotulus mexicanus sp. nov., a novel sulfate-reducing bacterium isolated from the sediment of an alkaline crater lake in Mexico.</title>
        <authorList>
            <person name="Hirschler-Rea A."/>
        </authorList>
    </citation>
    <scope>NUCLEOTIDE SEQUENCE [LARGE SCALE GENOMIC DNA]</scope>
    <source>
        <strain evidence="1 2">PAR22N</strain>
    </source>
</reference>